<dbReference type="PANTHER" id="PTHR35895:SF1">
    <property type="entry name" value="LIPID-BINDING SERUM GLYCOPROTEIN C-TERMINAL DOMAIN-CONTAINING PROTEIN"/>
    <property type="match status" value="1"/>
</dbReference>
<comment type="caution">
    <text evidence="1">The sequence shown here is derived from an EMBL/GenBank/DDBJ whole genome shotgun (WGS) entry which is preliminary data.</text>
</comment>
<gene>
    <name evidence="1" type="ORF">BGZ95_001226</name>
</gene>
<sequence length="774" mass="80382">MSLDQLNITSPTETGMWLSLKGGVTHGGLFPATIEFPEAILVSWEGKVLGSMQGLEEVDISGGKGDIVSGKSRFEVVDGVAFSDFAKEMLTKESFVWRLTSVVSVKVFGFIPFSGIDLSKDLVLLGMNGFGKITIKKFDLPGDAPNNQGAIVKLVTLMNNPSPIGMTLGSIVLDLFYEGTHLGQVTAQNATLVGGGSESPLELEGVLYRQTMAQDLAHLSVLMSNYLGGKVTTTTAKGVSVKPDGVNPVSWLSNGIMALTLTVPLQSPVPLQIIQGIKIMDMGIAFNPATPYVPTVSSKSMTAGFKIPFNITVKAQSVTNSIALGYAGKVLGDILDSIPSQANSNIPGLISFGLPPSPLVVKQDAHEEFNTFLADLTIQLEDTFSVVGKSNATAETPMGVVTLTDVPFDSPVTMRALNFNAQQTSVSEVQVIGGTSEHIMINVVVTLANPSSLTVGIGNVMLMVFEGTSNQFLGDLVIQNLTLVPGAPMRVPAQFLFHPVDAIVRNQFLSRFVAGDTFPLRVTGSPTTSTLLPELQKALSLISLGCSVAGLIPPPVLFPSGRAISTLNSVLGSHQTSVFTDIQNPLPAPMYCTSIVATVTWRGDTFGTINQPTGFLIPGNKGRTSTPELILQHPQDVGFSLFLTTHFLPAYPGVAIGGGALVPFEMDVQFTVKVGGEGGYEAVISYKQSIQIMVKLTVLGIDVGKIVNGVVGAVDGVVGAVDGVAGGVLNGVTGGGLGHGGANGASSGGGGSGDAKGIAGSVGKVVGGLTKGIL</sequence>
<dbReference type="AlphaFoldDB" id="A0AAD4D768"/>
<dbReference type="GO" id="GO:0000329">
    <property type="term" value="C:fungal-type vacuole membrane"/>
    <property type="evidence" value="ECO:0007669"/>
    <property type="project" value="InterPro"/>
</dbReference>
<evidence type="ECO:0000313" key="2">
    <source>
        <dbReference type="Proteomes" id="UP001194580"/>
    </source>
</evidence>
<evidence type="ECO:0000313" key="1">
    <source>
        <dbReference type="EMBL" id="KAG0271035.1"/>
    </source>
</evidence>
<protein>
    <submittedName>
        <fullName evidence="1">Uncharacterized protein</fullName>
    </submittedName>
</protein>
<keyword evidence="2" id="KW-1185">Reference proteome</keyword>
<dbReference type="InterPro" id="IPR022185">
    <property type="entry name" value="DUF3712"/>
</dbReference>
<organism evidence="1 2">
    <name type="scientific">Linnemannia exigua</name>
    <dbReference type="NCBI Taxonomy" id="604196"/>
    <lineage>
        <taxon>Eukaryota</taxon>
        <taxon>Fungi</taxon>
        <taxon>Fungi incertae sedis</taxon>
        <taxon>Mucoromycota</taxon>
        <taxon>Mortierellomycotina</taxon>
        <taxon>Mortierellomycetes</taxon>
        <taxon>Mortierellales</taxon>
        <taxon>Mortierellaceae</taxon>
        <taxon>Linnemannia</taxon>
    </lineage>
</organism>
<reference evidence="1" key="1">
    <citation type="journal article" date="2020" name="Fungal Divers.">
        <title>Resolving the Mortierellaceae phylogeny through synthesis of multi-gene phylogenetics and phylogenomics.</title>
        <authorList>
            <person name="Vandepol N."/>
            <person name="Liber J."/>
            <person name="Desiro A."/>
            <person name="Na H."/>
            <person name="Kennedy M."/>
            <person name="Barry K."/>
            <person name="Grigoriev I.V."/>
            <person name="Miller A.N."/>
            <person name="O'Donnell K."/>
            <person name="Stajich J.E."/>
            <person name="Bonito G."/>
        </authorList>
    </citation>
    <scope>NUCLEOTIDE SEQUENCE</scope>
    <source>
        <strain evidence="1">NRRL 28262</strain>
    </source>
</reference>
<dbReference type="Proteomes" id="UP001194580">
    <property type="component" value="Unassembled WGS sequence"/>
</dbReference>
<dbReference type="InterPro" id="IPR046368">
    <property type="entry name" value="Tag1"/>
</dbReference>
<dbReference type="PANTHER" id="PTHR35895">
    <property type="entry name" value="CHROMOSOME 16, WHOLE GENOME SHOTGUN SEQUENCE"/>
    <property type="match status" value="1"/>
</dbReference>
<name>A0AAD4D768_9FUNG</name>
<dbReference type="Pfam" id="PF12505">
    <property type="entry name" value="DUF3712"/>
    <property type="match status" value="2"/>
</dbReference>
<proteinExistence type="predicted"/>
<dbReference type="EMBL" id="JAAAIL010001245">
    <property type="protein sequence ID" value="KAG0271035.1"/>
    <property type="molecule type" value="Genomic_DNA"/>
</dbReference>
<accession>A0AAD4D768</accession>